<feature type="domain" description="PIN" evidence="6">
    <location>
        <begin position="3"/>
        <end position="111"/>
    </location>
</feature>
<reference evidence="8" key="1">
    <citation type="journal article" date="2019" name="Int. J. Syst. Evol. Microbiol.">
        <title>The Global Catalogue of Microorganisms (GCM) 10K type strain sequencing project: providing services to taxonomists for standard genome sequencing and annotation.</title>
        <authorList>
            <consortium name="The Broad Institute Genomics Platform"/>
            <consortium name="The Broad Institute Genome Sequencing Center for Infectious Disease"/>
            <person name="Wu L."/>
            <person name="Ma J."/>
        </authorList>
    </citation>
    <scope>NUCLEOTIDE SEQUENCE [LARGE SCALE GENOMIC DNA]</scope>
    <source>
        <strain evidence="8">JCM 19129</strain>
    </source>
</reference>
<dbReference type="Pfam" id="PF13470">
    <property type="entry name" value="PIN_3"/>
    <property type="match status" value="1"/>
</dbReference>
<feature type="region of interest" description="Disordered" evidence="5">
    <location>
        <begin position="194"/>
        <end position="216"/>
    </location>
</feature>
<evidence type="ECO:0000256" key="1">
    <source>
        <dbReference type="ARBA" id="ARBA00022722"/>
    </source>
</evidence>
<accession>A0ABP9G0F2</accession>
<name>A0ABP9G0F2_9MICC</name>
<dbReference type="InterPro" id="IPR029060">
    <property type="entry name" value="PIN-like_dom_sf"/>
</dbReference>
<keyword evidence="3" id="KW-0378">Hydrolase</keyword>
<evidence type="ECO:0000313" key="8">
    <source>
        <dbReference type="Proteomes" id="UP001500368"/>
    </source>
</evidence>
<proteinExistence type="predicted"/>
<evidence type="ECO:0000256" key="5">
    <source>
        <dbReference type="SAM" id="MobiDB-lite"/>
    </source>
</evidence>
<evidence type="ECO:0000313" key="7">
    <source>
        <dbReference type="EMBL" id="GAA4924849.1"/>
    </source>
</evidence>
<evidence type="ECO:0000256" key="3">
    <source>
        <dbReference type="ARBA" id="ARBA00022801"/>
    </source>
</evidence>
<comment type="caution">
    <text evidence="7">The sequence shown here is derived from an EMBL/GenBank/DDBJ whole genome shotgun (WGS) entry which is preliminary data.</text>
</comment>
<protein>
    <recommendedName>
        <fullName evidence="6">PIN domain-containing protein</fullName>
    </recommendedName>
</protein>
<organism evidence="7 8">
    <name type="scientific">Nesterenkonia rhizosphaerae</name>
    <dbReference type="NCBI Taxonomy" id="1348272"/>
    <lineage>
        <taxon>Bacteria</taxon>
        <taxon>Bacillati</taxon>
        <taxon>Actinomycetota</taxon>
        <taxon>Actinomycetes</taxon>
        <taxon>Micrococcales</taxon>
        <taxon>Micrococcaceae</taxon>
        <taxon>Nesterenkonia</taxon>
    </lineage>
</organism>
<evidence type="ECO:0000259" key="6">
    <source>
        <dbReference type="Pfam" id="PF13470"/>
    </source>
</evidence>
<dbReference type="RefSeq" id="WP_345478115.1">
    <property type="nucleotide sequence ID" value="NZ_BAABLW010000007.1"/>
</dbReference>
<keyword evidence="2" id="KW-0479">Metal-binding</keyword>
<dbReference type="EMBL" id="BAABLW010000007">
    <property type="protein sequence ID" value="GAA4924849.1"/>
    <property type="molecule type" value="Genomic_DNA"/>
</dbReference>
<gene>
    <name evidence="7" type="ORF">GCM10025790_22650</name>
</gene>
<keyword evidence="4" id="KW-0460">Magnesium</keyword>
<keyword evidence="8" id="KW-1185">Reference proteome</keyword>
<evidence type="ECO:0000256" key="4">
    <source>
        <dbReference type="ARBA" id="ARBA00022842"/>
    </source>
</evidence>
<dbReference type="Proteomes" id="UP001500368">
    <property type="component" value="Unassembled WGS sequence"/>
</dbReference>
<evidence type="ECO:0000256" key="2">
    <source>
        <dbReference type="ARBA" id="ARBA00022723"/>
    </source>
</evidence>
<keyword evidence="1" id="KW-0540">Nuclease</keyword>
<dbReference type="InterPro" id="IPR002716">
    <property type="entry name" value="PIN_dom"/>
</dbReference>
<sequence length="260" mass="28853">MRRIVVDANLLVSRTLRDYVVYSAGRQAYSLHWSPRILDEMRTNLQQQFGFTSVDAQALQRGLVRYMPQAMVEVDQRDVLVAQESATDAKDIHVLAAALSARASLLVTENVSDFDREWMGEHDVKLMRTGELLHLISKENPEALAFAHEQAIRTQSHSAEYVVLDKLDASTAHSPVSAVEHALRATVGRERLTGDGYAPEDYVPRRNRQGRPKPSLGQAGVIALALSTAGSGQIWVNPYTKRDGTLTSGHWRGRPGSKRA</sequence>
<dbReference type="SUPFAM" id="SSF88723">
    <property type="entry name" value="PIN domain-like"/>
    <property type="match status" value="1"/>
</dbReference>